<reference evidence="2 3" key="1">
    <citation type="submission" date="2020-11" db="EMBL/GenBank/DDBJ databases">
        <title>Taxonomic evaluation of the Bacillus sporothermodurans group of bacteria based on whole genome sequences.</title>
        <authorList>
            <person name="Fiedler G."/>
            <person name="Herbstmann A.-D."/>
            <person name="Doll E."/>
            <person name="Wenning M."/>
            <person name="Brinks E."/>
            <person name="Kabisch J."/>
            <person name="Breitenwieser F."/>
            <person name="Lappann M."/>
            <person name="Boehnlein C."/>
            <person name="Franz C."/>
        </authorList>
    </citation>
    <scope>NUCLEOTIDE SEQUENCE [LARGE SCALE GENOMIC DNA]</scope>
    <source>
        <strain evidence="2 3">JCM 19841</strain>
    </source>
</reference>
<dbReference type="Pfam" id="PF08241">
    <property type="entry name" value="Methyltransf_11"/>
    <property type="match status" value="1"/>
</dbReference>
<dbReference type="InterPro" id="IPR029063">
    <property type="entry name" value="SAM-dependent_MTases_sf"/>
</dbReference>
<dbReference type="Gene3D" id="3.40.50.150">
    <property type="entry name" value="Vaccinia Virus protein VP39"/>
    <property type="match status" value="1"/>
</dbReference>
<evidence type="ECO:0000313" key="2">
    <source>
        <dbReference type="EMBL" id="QQZ08457.1"/>
    </source>
</evidence>
<dbReference type="PANTHER" id="PTHR43861">
    <property type="entry name" value="TRANS-ACONITATE 2-METHYLTRANSFERASE-RELATED"/>
    <property type="match status" value="1"/>
</dbReference>
<feature type="domain" description="Methyltransferase type 11" evidence="1">
    <location>
        <begin position="55"/>
        <end position="154"/>
    </location>
</feature>
<evidence type="ECO:0000313" key="3">
    <source>
        <dbReference type="Proteomes" id="UP000595691"/>
    </source>
</evidence>
<organism evidence="2 3">
    <name type="scientific">Heyndrickxia vini</name>
    <dbReference type="NCBI Taxonomy" id="1476025"/>
    <lineage>
        <taxon>Bacteria</taxon>
        <taxon>Bacillati</taxon>
        <taxon>Bacillota</taxon>
        <taxon>Bacilli</taxon>
        <taxon>Bacillales</taxon>
        <taxon>Bacillaceae</taxon>
        <taxon>Heyndrickxia</taxon>
    </lineage>
</organism>
<evidence type="ECO:0000259" key="1">
    <source>
        <dbReference type="Pfam" id="PF08241"/>
    </source>
</evidence>
<keyword evidence="2" id="KW-0808">Transferase</keyword>
<dbReference type="GO" id="GO:0008168">
    <property type="term" value="F:methyltransferase activity"/>
    <property type="evidence" value="ECO:0007669"/>
    <property type="project" value="UniProtKB-KW"/>
</dbReference>
<name>A0ABX7E0Y7_9BACI</name>
<dbReference type="GO" id="GO:0032259">
    <property type="term" value="P:methylation"/>
    <property type="evidence" value="ECO:0007669"/>
    <property type="project" value="UniProtKB-KW"/>
</dbReference>
<sequence>MGEWQELIQDSQSKWEENAEYWDDYMGEESNRFHRELIRPSTEQLLNVKENQLILDIACGNGNFSRRLAELGAQVIGFDYSSKMIERAKQRTKGYVHQVDYRVIDATNYNSLINLGLARFDAAVANMALMDIADITPLIRALHGLLKENGTFVFSITHPCFQMPGMKKVHETEDVDGEIVARNSIQISKYLNPEPYKALGIQGQPVPHLMFHRSLSYYINLFCKIGFVLDAMEEPSFNYEYEKNQFDWYEIPPVIIFRFRKCPQT</sequence>
<proteinExistence type="predicted"/>
<keyword evidence="3" id="KW-1185">Reference proteome</keyword>
<keyword evidence="2" id="KW-0489">Methyltransferase</keyword>
<protein>
    <submittedName>
        <fullName evidence="2">Class I SAM-dependent methyltransferase</fullName>
    </submittedName>
</protein>
<dbReference type="EMBL" id="CP065425">
    <property type="protein sequence ID" value="QQZ08457.1"/>
    <property type="molecule type" value="Genomic_DNA"/>
</dbReference>
<dbReference type="CDD" id="cd02440">
    <property type="entry name" value="AdoMet_MTases"/>
    <property type="match status" value="1"/>
</dbReference>
<accession>A0ABX7E0Y7</accession>
<dbReference type="SUPFAM" id="SSF53335">
    <property type="entry name" value="S-adenosyl-L-methionine-dependent methyltransferases"/>
    <property type="match status" value="1"/>
</dbReference>
<dbReference type="Proteomes" id="UP000595691">
    <property type="component" value="Chromosome"/>
</dbReference>
<dbReference type="PANTHER" id="PTHR43861:SF1">
    <property type="entry name" value="TRANS-ACONITATE 2-METHYLTRANSFERASE"/>
    <property type="match status" value="1"/>
</dbReference>
<gene>
    <name evidence="2" type="ORF">I5776_15490</name>
</gene>
<dbReference type="InterPro" id="IPR013216">
    <property type="entry name" value="Methyltransf_11"/>
</dbReference>
<dbReference type="RefSeq" id="WP_202777273.1">
    <property type="nucleotide sequence ID" value="NZ_CP065425.1"/>
</dbReference>